<evidence type="ECO:0000256" key="1">
    <source>
        <dbReference type="ARBA" id="ARBA00007409"/>
    </source>
</evidence>
<comment type="similarity">
    <text evidence="1">Belongs to the GST superfamily.</text>
</comment>
<reference evidence="5 6" key="1">
    <citation type="submission" date="2024-05" db="EMBL/GenBank/DDBJ databases">
        <authorList>
            <person name="Wallberg A."/>
        </authorList>
    </citation>
    <scope>NUCLEOTIDE SEQUENCE [LARGE SCALE GENOMIC DNA]</scope>
</reference>
<dbReference type="InterPro" id="IPR004045">
    <property type="entry name" value="Glutathione_S-Trfase_N"/>
</dbReference>
<dbReference type="InterPro" id="IPR010987">
    <property type="entry name" value="Glutathione-S-Trfase_C-like"/>
</dbReference>
<dbReference type="SUPFAM" id="SSF52833">
    <property type="entry name" value="Thioredoxin-like"/>
    <property type="match status" value="1"/>
</dbReference>
<evidence type="ECO:0000256" key="2">
    <source>
        <dbReference type="SAM" id="Phobius"/>
    </source>
</evidence>
<dbReference type="SUPFAM" id="SSF47616">
    <property type="entry name" value="GST C-terminal domain-like"/>
    <property type="match status" value="1"/>
</dbReference>
<dbReference type="Gene3D" id="3.40.30.10">
    <property type="entry name" value="Glutaredoxin"/>
    <property type="match status" value="1"/>
</dbReference>
<accession>A0AAV2S4G5</accession>
<dbReference type="EMBL" id="CAXKWB010041487">
    <property type="protein sequence ID" value="CAL4156467.1"/>
    <property type="molecule type" value="Genomic_DNA"/>
</dbReference>
<comment type="caution">
    <text evidence="5">The sequence shown here is derived from an EMBL/GenBank/DDBJ whole genome shotgun (WGS) entry which is preliminary data.</text>
</comment>
<dbReference type="InterPro" id="IPR036249">
    <property type="entry name" value="Thioredoxin-like_sf"/>
</dbReference>
<dbReference type="Pfam" id="PF00043">
    <property type="entry name" value="GST_C"/>
    <property type="match status" value="1"/>
</dbReference>
<feature type="domain" description="GST C-terminal" evidence="4">
    <location>
        <begin position="124"/>
        <end position="264"/>
    </location>
</feature>
<dbReference type="PANTHER" id="PTHR44188">
    <property type="entry name" value="GDAP1, ISOFORM A"/>
    <property type="match status" value="1"/>
</dbReference>
<dbReference type="CDD" id="cd00570">
    <property type="entry name" value="GST_N_family"/>
    <property type="match status" value="1"/>
</dbReference>
<feature type="non-terminal residue" evidence="5">
    <location>
        <position position="1"/>
    </location>
</feature>
<dbReference type="InterPro" id="IPR004046">
    <property type="entry name" value="GST_C"/>
</dbReference>
<feature type="domain" description="GST N-terminal" evidence="3">
    <location>
        <begin position="1"/>
        <end position="67"/>
    </location>
</feature>
<dbReference type="AlphaFoldDB" id="A0AAV2S4G5"/>
<name>A0AAV2S4G5_MEGNR</name>
<dbReference type="GO" id="GO:0008053">
    <property type="term" value="P:mitochondrial fusion"/>
    <property type="evidence" value="ECO:0007669"/>
    <property type="project" value="TreeGrafter"/>
</dbReference>
<evidence type="ECO:0008006" key="7">
    <source>
        <dbReference type="Google" id="ProtNLM"/>
    </source>
</evidence>
<protein>
    <recommendedName>
        <fullName evidence="7">Ganglioside-induced differentiation-associated protein 1</fullName>
    </recommendedName>
</protein>
<dbReference type="Gene3D" id="1.20.1050.10">
    <property type="match status" value="1"/>
</dbReference>
<feature type="transmembrane region" description="Helical" evidence="2">
    <location>
        <begin position="277"/>
        <end position="295"/>
    </location>
</feature>
<dbReference type="InterPro" id="IPR036282">
    <property type="entry name" value="Glutathione-S-Trfase_C_sf"/>
</dbReference>
<evidence type="ECO:0000313" key="6">
    <source>
        <dbReference type="Proteomes" id="UP001497623"/>
    </source>
</evidence>
<keyword evidence="2" id="KW-0472">Membrane</keyword>
<dbReference type="GO" id="GO:0006626">
    <property type="term" value="P:protein targeting to mitochondrion"/>
    <property type="evidence" value="ECO:0007669"/>
    <property type="project" value="TreeGrafter"/>
</dbReference>
<dbReference type="Proteomes" id="UP001497623">
    <property type="component" value="Unassembled WGS sequence"/>
</dbReference>
<keyword evidence="2" id="KW-0812">Transmembrane</keyword>
<dbReference type="GO" id="GO:0005741">
    <property type="term" value="C:mitochondrial outer membrane"/>
    <property type="evidence" value="ECO:0007669"/>
    <property type="project" value="TreeGrafter"/>
</dbReference>
<dbReference type="PANTHER" id="PTHR44188:SF1">
    <property type="entry name" value="GDAP1, ISOFORM A"/>
    <property type="match status" value="1"/>
</dbReference>
<dbReference type="Pfam" id="PF13409">
    <property type="entry name" value="GST_N_2"/>
    <property type="match status" value="1"/>
</dbReference>
<sequence length="301" mass="34417">QVLMTLYEKNIPFKCQLVALYAMEHYEPWFLRLNPRGEVPVLVDGVKVIPDSNRIIEYLEDNFTNGEFTNLNPKLKGSTESKDIQKMRDMLENLPIPVITYGSALHPHLMDNPKEPFSPGILNKMGEMAKKRHIILREVAEKHPEFSEVLLAKADEAEHGSLNLNQSQDNVVVALDKCDSVLATVEQKLALNTDDKTDWWLCGEMFSIADIDLAILLNRLNLLGHEKRYWSEGKRPHLEAYWKRIQQKESFKKATYFSSHGMQLTVLRGLLKRNHPVLLTAAFAAGLLAASLVLFRRVQRS</sequence>
<gene>
    <name evidence="5" type="ORF">MNOR_LOCUS31723</name>
</gene>
<proteinExistence type="inferred from homology"/>
<evidence type="ECO:0000313" key="5">
    <source>
        <dbReference type="EMBL" id="CAL4156467.1"/>
    </source>
</evidence>
<keyword evidence="2" id="KW-1133">Transmembrane helix</keyword>
<dbReference type="PROSITE" id="PS50404">
    <property type="entry name" value="GST_NTER"/>
    <property type="match status" value="1"/>
</dbReference>
<keyword evidence="6" id="KW-1185">Reference proteome</keyword>
<organism evidence="5 6">
    <name type="scientific">Meganyctiphanes norvegica</name>
    <name type="common">Northern krill</name>
    <name type="synonym">Thysanopoda norvegica</name>
    <dbReference type="NCBI Taxonomy" id="48144"/>
    <lineage>
        <taxon>Eukaryota</taxon>
        <taxon>Metazoa</taxon>
        <taxon>Ecdysozoa</taxon>
        <taxon>Arthropoda</taxon>
        <taxon>Crustacea</taxon>
        <taxon>Multicrustacea</taxon>
        <taxon>Malacostraca</taxon>
        <taxon>Eumalacostraca</taxon>
        <taxon>Eucarida</taxon>
        <taxon>Euphausiacea</taxon>
        <taxon>Euphausiidae</taxon>
        <taxon>Meganyctiphanes</taxon>
    </lineage>
</organism>
<evidence type="ECO:0000259" key="4">
    <source>
        <dbReference type="PROSITE" id="PS50405"/>
    </source>
</evidence>
<evidence type="ECO:0000259" key="3">
    <source>
        <dbReference type="PROSITE" id="PS50404"/>
    </source>
</evidence>
<dbReference type="PROSITE" id="PS50405">
    <property type="entry name" value="GST_CTER"/>
    <property type="match status" value="1"/>
</dbReference>
<dbReference type="GO" id="GO:0000266">
    <property type="term" value="P:mitochondrial fission"/>
    <property type="evidence" value="ECO:0007669"/>
    <property type="project" value="TreeGrafter"/>
</dbReference>